<keyword evidence="2" id="KW-0812">Transmembrane</keyword>
<evidence type="ECO:0000256" key="2">
    <source>
        <dbReference type="SAM" id="Phobius"/>
    </source>
</evidence>
<dbReference type="EMBL" id="JBHUDM010000004">
    <property type="protein sequence ID" value="MFD1643088.1"/>
    <property type="molecule type" value="Genomic_DNA"/>
</dbReference>
<proteinExistence type="predicted"/>
<sequence>MGDITLLELHPHGDIQLGPKSLRSSTSEADEPAAETVDDSGGRSLGALLLVVGVLAVLVLMATKLLGEDADEEIAGFD</sequence>
<keyword evidence="2" id="KW-0472">Membrane</keyword>
<comment type="caution">
    <text evidence="3">The sequence shown here is derived from an EMBL/GenBank/DDBJ whole genome shotgun (WGS) entry which is preliminary data.</text>
</comment>
<reference evidence="3 4" key="1">
    <citation type="journal article" date="2019" name="Int. J. Syst. Evol. Microbiol.">
        <title>The Global Catalogue of Microorganisms (GCM) 10K type strain sequencing project: providing services to taxonomists for standard genome sequencing and annotation.</title>
        <authorList>
            <consortium name="The Broad Institute Genomics Platform"/>
            <consortium name="The Broad Institute Genome Sequencing Center for Infectious Disease"/>
            <person name="Wu L."/>
            <person name="Ma J."/>
        </authorList>
    </citation>
    <scope>NUCLEOTIDE SEQUENCE [LARGE SCALE GENOMIC DNA]</scope>
    <source>
        <strain evidence="3 4">CGMCC 1.10593</strain>
    </source>
</reference>
<evidence type="ECO:0000256" key="1">
    <source>
        <dbReference type="SAM" id="MobiDB-lite"/>
    </source>
</evidence>
<gene>
    <name evidence="3" type="ORF">ACFSBW_14520</name>
</gene>
<organism evidence="3 4">
    <name type="scientific">Halohasta litorea</name>
    <dbReference type="NCBI Taxonomy" id="869891"/>
    <lineage>
        <taxon>Archaea</taxon>
        <taxon>Methanobacteriati</taxon>
        <taxon>Methanobacteriota</taxon>
        <taxon>Stenosarchaea group</taxon>
        <taxon>Halobacteria</taxon>
        <taxon>Halobacteriales</taxon>
        <taxon>Haloferacaceae</taxon>
        <taxon>Halohasta</taxon>
    </lineage>
</organism>
<accession>A0ABD6DD71</accession>
<keyword evidence="4" id="KW-1185">Reference proteome</keyword>
<protein>
    <submittedName>
        <fullName evidence="3">Uncharacterized protein</fullName>
    </submittedName>
</protein>
<feature type="transmembrane region" description="Helical" evidence="2">
    <location>
        <begin position="45"/>
        <end position="63"/>
    </location>
</feature>
<feature type="compositionally biased region" description="Acidic residues" evidence="1">
    <location>
        <begin position="28"/>
        <end position="38"/>
    </location>
</feature>
<dbReference type="Proteomes" id="UP001597052">
    <property type="component" value="Unassembled WGS sequence"/>
</dbReference>
<dbReference type="RefSeq" id="WP_256396385.1">
    <property type="nucleotide sequence ID" value="NZ_JANHDJ010000004.1"/>
</dbReference>
<dbReference type="AlphaFoldDB" id="A0ABD6DD71"/>
<name>A0ABD6DD71_9EURY</name>
<keyword evidence="2" id="KW-1133">Transmembrane helix</keyword>
<evidence type="ECO:0000313" key="3">
    <source>
        <dbReference type="EMBL" id="MFD1643088.1"/>
    </source>
</evidence>
<evidence type="ECO:0000313" key="4">
    <source>
        <dbReference type="Proteomes" id="UP001597052"/>
    </source>
</evidence>
<feature type="region of interest" description="Disordered" evidence="1">
    <location>
        <begin position="15"/>
        <end position="41"/>
    </location>
</feature>